<dbReference type="KEGG" id="shx:MS3_00009572"/>
<dbReference type="Proteomes" id="UP000471633">
    <property type="component" value="Unassembled WGS sequence"/>
</dbReference>
<evidence type="ECO:0000313" key="3">
    <source>
        <dbReference type="Proteomes" id="UP000471633"/>
    </source>
</evidence>
<dbReference type="RefSeq" id="XP_012799016.2">
    <property type="nucleotide sequence ID" value="XM_012943562.3"/>
</dbReference>
<reference evidence="2" key="2">
    <citation type="journal article" date="2019" name="Gigascience">
        <title>High-quality Schistosoma haematobium genome achieved by single-molecule and long-range sequencing.</title>
        <authorList>
            <person name="Stroehlein A.J."/>
            <person name="Korhonen P.K."/>
            <person name="Chong T.M."/>
            <person name="Lim Y.L."/>
            <person name="Chan K.G."/>
            <person name="Webster B."/>
            <person name="Rollinson D."/>
            <person name="Brindley P.J."/>
            <person name="Gasser R.B."/>
            <person name="Young N.D."/>
        </authorList>
    </citation>
    <scope>NUCLEOTIDE SEQUENCE</scope>
</reference>
<proteinExistence type="predicted"/>
<feature type="region of interest" description="Disordered" evidence="1">
    <location>
        <begin position="476"/>
        <end position="505"/>
    </location>
</feature>
<feature type="region of interest" description="Disordered" evidence="1">
    <location>
        <begin position="276"/>
        <end position="297"/>
    </location>
</feature>
<feature type="compositionally biased region" description="Basic and acidic residues" evidence="1">
    <location>
        <begin position="79"/>
        <end position="90"/>
    </location>
</feature>
<sequence>MEDIKRVAIVTSKLNTFGMMNNGLDKPNMVTAVQPMFGLLKRLHLHPMENALNEISPQTSLLQSIKFKAQPFLFRKTKSEEIRRSHDSMGQKRPSPYLSNTDLKTAKRSRRVTKLTDKIVNPVDVNFKPNYENSSINYSTLSPGVTPSNPPIFPSPTSINSPNLSVSNVSYSLRIPNSSETPVISHPKYLCLQNSPHPVCQYRSQVTPVVRTNPTECQTRISTRSTDSLLGENHFVIEEETPATSICAKDSLHLNKITGHLSGQNLKGVRYVSRSRNTSRLSPVSSVSKRYGNSDDNKCDVKLKNKDKVMIVYKEPPKRRKSIDQLVEPSIHGLPDPEISTKPRTRKPTQFLQLNAQTTEPSCNDQKPAYLTTQSYYYVPDFTNRHLRSPETVRVHVIEPRGIPKMSNSAVLIEVPSWRVIPIPGVEIYMDCSCGTKHSKSCPKKHPDRRKLTDTDTLKSCNLRALRSSLLTINSVHSNKNYPTPELKSKPRSRSSQTQKEHYQVGEPIKSVGVLDENISDPAFLARHSRLEIEEVRHERLSRQRTAEQELKQRLEERDQASWHKRQPGRLDPLLKYRPASRMPTQLSYALKQGHQFHVDNSIPVVAFGCRVPIASLNFTTITGCVVAITSDTSCGQLTAIYGHQTKRLSKNN</sequence>
<dbReference type="EMBL" id="AMPZ03000008">
    <property type="protein sequence ID" value="KAH9579407.1"/>
    <property type="molecule type" value="Genomic_DNA"/>
</dbReference>
<protein>
    <submittedName>
        <fullName evidence="2">Uncharacterized protein</fullName>
    </submittedName>
</protein>
<reference evidence="2" key="4">
    <citation type="journal article" date="2022" name="PLoS Pathog.">
        <title>Chromosome-level genome of Schistosoma haematobium underpins genome-wide explorations of molecular variation.</title>
        <authorList>
            <person name="Stroehlein A.J."/>
            <person name="Korhonen P.K."/>
            <person name="Lee V.V."/>
            <person name="Ralph S.A."/>
            <person name="Mentink-Kane M."/>
            <person name="You H."/>
            <person name="McManus D.P."/>
            <person name="Tchuente L.T."/>
            <person name="Stothard J.R."/>
            <person name="Kaur P."/>
            <person name="Dudchenko O."/>
            <person name="Aiden E.L."/>
            <person name="Yang B."/>
            <person name="Yang H."/>
            <person name="Emery A.M."/>
            <person name="Webster B.L."/>
            <person name="Brindley P.J."/>
            <person name="Rollinson D."/>
            <person name="Chang B.C.H."/>
            <person name="Gasser R.B."/>
            <person name="Young N.D."/>
        </authorList>
    </citation>
    <scope>NUCLEOTIDE SEQUENCE</scope>
</reference>
<gene>
    <name evidence="2" type="ORF">MS3_00009572</name>
</gene>
<accession>A0A6A5DSQ7</accession>
<dbReference type="InterPro" id="IPR029332">
    <property type="entry name" value="PEHE_dom"/>
</dbReference>
<organism evidence="2 3">
    <name type="scientific">Schistosoma haematobium</name>
    <name type="common">Blood fluke</name>
    <dbReference type="NCBI Taxonomy" id="6185"/>
    <lineage>
        <taxon>Eukaryota</taxon>
        <taxon>Metazoa</taxon>
        <taxon>Spiralia</taxon>
        <taxon>Lophotrochozoa</taxon>
        <taxon>Platyhelminthes</taxon>
        <taxon>Trematoda</taxon>
        <taxon>Digenea</taxon>
        <taxon>Strigeidida</taxon>
        <taxon>Schistosomatoidea</taxon>
        <taxon>Schistosomatidae</taxon>
        <taxon>Schistosoma</taxon>
    </lineage>
</organism>
<evidence type="ECO:0000313" key="2">
    <source>
        <dbReference type="EMBL" id="KAH9579407.1"/>
    </source>
</evidence>
<dbReference type="GO" id="GO:1902562">
    <property type="term" value="C:H4 histone acetyltransferase complex"/>
    <property type="evidence" value="ECO:0007669"/>
    <property type="project" value="UniProtKB-ARBA"/>
</dbReference>
<dbReference type="SMART" id="SM01300">
    <property type="entry name" value="PEHE"/>
    <property type="match status" value="1"/>
</dbReference>
<name>A0A6A5DSQ7_SCHHA</name>
<dbReference type="Gene3D" id="6.10.250.2000">
    <property type="match status" value="1"/>
</dbReference>
<reference evidence="2" key="3">
    <citation type="submission" date="2021-06" db="EMBL/GenBank/DDBJ databases">
        <title>Chromosome-level genome assembly for S. haematobium.</title>
        <authorList>
            <person name="Stroehlein A.J."/>
        </authorList>
    </citation>
    <scope>NUCLEOTIDE SEQUENCE</scope>
</reference>
<reference evidence="2" key="1">
    <citation type="journal article" date="2012" name="Nat. Genet.">
        <title>Whole-genome sequence of Schistosoma haematobium.</title>
        <authorList>
            <person name="Young N.D."/>
            <person name="Jex A.R."/>
            <person name="Li B."/>
            <person name="Liu S."/>
            <person name="Yang L."/>
            <person name="Xiong Z."/>
            <person name="Li Y."/>
            <person name="Cantacessi C."/>
            <person name="Hall R.S."/>
            <person name="Xu X."/>
            <person name="Chen F."/>
            <person name="Wu X."/>
            <person name="Zerlotini A."/>
            <person name="Oliveira G."/>
            <person name="Hofmann A."/>
            <person name="Zhang G."/>
            <person name="Fang X."/>
            <person name="Kang Y."/>
            <person name="Campbell B.E."/>
            <person name="Loukas A."/>
            <person name="Ranganathan S."/>
            <person name="Rollinson D."/>
            <person name="Rinaldi G."/>
            <person name="Brindley P.J."/>
            <person name="Yang H."/>
            <person name="Wang J."/>
            <person name="Wang J."/>
            <person name="Gasser R.B."/>
        </authorList>
    </citation>
    <scope>NUCLEOTIDE SEQUENCE</scope>
</reference>
<comment type="caution">
    <text evidence="2">The sequence shown here is derived from an EMBL/GenBank/DDBJ whole genome shotgun (WGS) entry which is preliminary data.</text>
</comment>
<keyword evidence="3" id="KW-1185">Reference proteome</keyword>
<evidence type="ECO:0000256" key="1">
    <source>
        <dbReference type="SAM" id="MobiDB-lite"/>
    </source>
</evidence>
<dbReference type="AlphaFoldDB" id="A0A6A5DSQ7"/>
<feature type="region of interest" description="Disordered" evidence="1">
    <location>
        <begin position="79"/>
        <end position="100"/>
    </location>
</feature>
<dbReference type="CTD" id="24594974"/>
<feature type="compositionally biased region" description="Polar residues" evidence="1">
    <location>
        <begin position="276"/>
        <end position="288"/>
    </location>
</feature>
<dbReference type="GeneID" id="24594974"/>